<accession>A0AAN6VWW8</accession>
<gene>
    <name evidence="3" type="ORF">C8A00DRAFT_28939</name>
</gene>
<comment type="caution">
    <text evidence="3">The sequence shown here is derived from an EMBL/GenBank/DDBJ whole genome shotgun (WGS) entry which is preliminary data.</text>
</comment>
<evidence type="ECO:0000256" key="1">
    <source>
        <dbReference type="SAM" id="MobiDB-lite"/>
    </source>
</evidence>
<evidence type="ECO:0000313" key="4">
    <source>
        <dbReference type="Proteomes" id="UP001302745"/>
    </source>
</evidence>
<name>A0AAN6VWW8_9PEZI</name>
<protein>
    <submittedName>
        <fullName evidence="3">Uncharacterized protein</fullName>
    </submittedName>
</protein>
<dbReference type="EMBL" id="MU856842">
    <property type="protein sequence ID" value="KAK4158040.1"/>
    <property type="molecule type" value="Genomic_DNA"/>
</dbReference>
<feature type="transmembrane region" description="Helical" evidence="2">
    <location>
        <begin position="301"/>
        <end position="324"/>
    </location>
</feature>
<dbReference type="AlphaFoldDB" id="A0AAN6VWW8"/>
<keyword evidence="2" id="KW-0812">Transmembrane</keyword>
<keyword evidence="4" id="KW-1185">Reference proteome</keyword>
<feature type="region of interest" description="Disordered" evidence="1">
    <location>
        <begin position="1"/>
        <end position="171"/>
    </location>
</feature>
<evidence type="ECO:0000256" key="2">
    <source>
        <dbReference type="SAM" id="Phobius"/>
    </source>
</evidence>
<sequence>MDPQLQSQPAPGPYGSMPPGADPGRPFYDEPPPGSSSLSYRPRPDAPNTSYRPPPASEPPVSYPQPPFPSGQGPVQAPSTTSAPSTYNRPQPLVHASPRPMSEGPAPRFDPQQPIYAAMADPISGHSQPTSFPPPPAAAAAATAAAPAAVTRPHTTTTDSNPTTLGDDRSNTEAAFKELLAVRRQRAMVQANGGGAALPLAGPAVNGTGRKGEWQAREVEERLRAQAGIVLQGLAGLQWRVGQVVGRAEGERWRRFWIGGVVASFIPLVKKLFRRPKHEDEESANRTEYAFKKSKSLVSRILAAAHRPGLGTLAFFVFAVLYVFQNEVALRVAKSVSKRLKRLVAKVEDGREELTEHDVKMLQGWRWRVLMWSE</sequence>
<keyword evidence="2" id="KW-0472">Membrane</keyword>
<keyword evidence="2" id="KW-1133">Transmembrane helix</keyword>
<dbReference type="Proteomes" id="UP001302745">
    <property type="component" value="Unassembled WGS sequence"/>
</dbReference>
<reference evidence="3" key="1">
    <citation type="journal article" date="2023" name="Mol. Phylogenet. Evol.">
        <title>Genome-scale phylogeny and comparative genomics of the fungal order Sordariales.</title>
        <authorList>
            <person name="Hensen N."/>
            <person name="Bonometti L."/>
            <person name="Westerberg I."/>
            <person name="Brannstrom I.O."/>
            <person name="Guillou S."/>
            <person name="Cros-Aarteil S."/>
            <person name="Calhoun S."/>
            <person name="Haridas S."/>
            <person name="Kuo A."/>
            <person name="Mondo S."/>
            <person name="Pangilinan J."/>
            <person name="Riley R."/>
            <person name="LaButti K."/>
            <person name="Andreopoulos B."/>
            <person name="Lipzen A."/>
            <person name="Chen C."/>
            <person name="Yan M."/>
            <person name="Daum C."/>
            <person name="Ng V."/>
            <person name="Clum A."/>
            <person name="Steindorff A."/>
            <person name="Ohm R.A."/>
            <person name="Martin F."/>
            <person name="Silar P."/>
            <person name="Natvig D.O."/>
            <person name="Lalanne C."/>
            <person name="Gautier V."/>
            <person name="Ament-Velasquez S.L."/>
            <person name="Kruys A."/>
            <person name="Hutchinson M.I."/>
            <person name="Powell A.J."/>
            <person name="Barry K."/>
            <person name="Miller A.N."/>
            <person name="Grigoriev I.V."/>
            <person name="Debuchy R."/>
            <person name="Gladieux P."/>
            <person name="Hiltunen Thoren M."/>
            <person name="Johannesson H."/>
        </authorList>
    </citation>
    <scope>NUCLEOTIDE SEQUENCE</scope>
    <source>
        <strain evidence="3">CBS 538.74</strain>
    </source>
</reference>
<feature type="compositionally biased region" description="Low complexity" evidence="1">
    <location>
        <begin position="138"/>
        <end position="164"/>
    </location>
</feature>
<evidence type="ECO:0000313" key="3">
    <source>
        <dbReference type="EMBL" id="KAK4158040.1"/>
    </source>
</evidence>
<feature type="compositionally biased region" description="Pro residues" evidence="1">
    <location>
        <begin position="52"/>
        <end position="69"/>
    </location>
</feature>
<reference evidence="3" key="2">
    <citation type="submission" date="2023-05" db="EMBL/GenBank/DDBJ databases">
        <authorList>
            <consortium name="Lawrence Berkeley National Laboratory"/>
            <person name="Steindorff A."/>
            <person name="Hensen N."/>
            <person name="Bonometti L."/>
            <person name="Westerberg I."/>
            <person name="Brannstrom I.O."/>
            <person name="Guillou S."/>
            <person name="Cros-Aarteil S."/>
            <person name="Calhoun S."/>
            <person name="Haridas S."/>
            <person name="Kuo A."/>
            <person name="Mondo S."/>
            <person name="Pangilinan J."/>
            <person name="Riley R."/>
            <person name="Labutti K."/>
            <person name="Andreopoulos B."/>
            <person name="Lipzen A."/>
            <person name="Chen C."/>
            <person name="Yanf M."/>
            <person name="Daum C."/>
            <person name="Ng V."/>
            <person name="Clum A."/>
            <person name="Ohm R."/>
            <person name="Martin F."/>
            <person name="Silar P."/>
            <person name="Natvig D."/>
            <person name="Lalanne C."/>
            <person name="Gautier V."/>
            <person name="Ament-Velasquez S.L."/>
            <person name="Kruys A."/>
            <person name="Hutchinson M.I."/>
            <person name="Powell A.J."/>
            <person name="Barry K."/>
            <person name="Miller A.N."/>
            <person name="Grigoriev I.V."/>
            <person name="Debuchy R."/>
            <person name="Gladieux P."/>
            <person name="Thoren M.H."/>
            <person name="Johannesson H."/>
        </authorList>
    </citation>
    <scope>NUCLEOTIDE SEQUENCE</scope>
    <source>
        <strain evidence="3">CBS 538.74</strain>
    </source>
</reference>
<proteinExistence type="predicted"/>
<organism evidence="3 4">
    <name type="scientific">Chaetomidium leptoderma</name>
    <dbReference type="NCBI Taxonomy" id="669021"/>
    <lineage>
        <taxon>Eukaryota</taxon>
        <taxon>Fungi</taxon>
        <taxon>Dikarya</taxon>
        <taxon>Ascomycota</taxon>
        <taxon>Pezizomycotina</taxon>
        <taxon>Sordariomycetes</taxon>
        <taxon>Sordariomycetidae</taxon>
        <taxon>Sordariales</taxon>
        <taxon>Chaetomiaceae</taxon>
        <taxon>Chaetomidium</taxon>
    </lineage>
</organism>
<feature type="compositionally biased region" description="Polar residues" evidence="1">
    <location>
        <begin position="77"/>
        <end position="89"/>
    </location>
</feature>